<dbReference type="EC" id="2.7.2.1" evidence="6"/>
<evidence type="ECO:0000313" key="9">
    <source>
        <dbReference type="Proteomes" id="UP000199488"/>
    </source>
</evidence>
<feature type="binding site" evidence="6">
    <location>
        <position position="382"/>
    </location>
    <ligand>
        <name>Mg(2+)</name>
        <dbReference type="ChEBI" id="CHEBI:18420"/>
    </ligand>
</feature>
<dbReference type="GO" id="GO:0005524">
    <property type="term" value="F:ATP binding"/>
    <property type="evidence" value="ECO:0007669"/>
    <property type="project" value="UniProtKB-KW"/>
</dbReference>
<keyword evidence="9" id="KW-1185">Reference proteome</keyword>
<dbReference type="GO" id="GO:0006085">
    <property type="term" value="P:acetyl-CoA biosynthetic process"/>
    <property type="evidence" value="ECO:0007669"/>
    <property type="project" value="UniProtKB-UniRule"/>
</dbReference>
<dbReference type="InterPro" id="IPR023865">
    <property type="entry name" value="Aliphatic_acid_kinase_CS"/>
</dbReference>
<sequence>MSTIIAINAGSSSLKFQLLQMPEETIITKGVVERIGLESPFITVEVQGEKKTEYPSLQNHEEAVKALLDSLTKYNVITDVNDIEGVGHRVVHGGETFSDSVLITEQVLSELENVSELAPLHNPANIVGIKAFRDILPDVPSVAVFDTAFHQSIPKEKYLYGVPYEYYEKYGVRKYGFHGTSHKYVSQRMTELMDRPENDLKIISCHIGNGASITAVDQGASVDTSMGFTPLAGVMMGTRSGNIDPALIPYLMEKTGQTAAEVIDTLNKKSGLLGVSGVSSDFRDVVQQAEAGNERARTALDIYLTRMHKYIGTYAASMNGVDAVIFTAGVGENSALVREKVMEGLEFMGIQIDKEKNSQTSGEAFIQTDDSRVAVAVVPTDEEVMIARDTVRLGQIQ</sequence>
<keyword evidence="4 6" id="KW-0418">Kinase</keyword>
<comment type="subcellular location">
    <subcellularLocation>
        <location evidence="6">Cytoplasm</location>
    </subcellularLocation>
</comment>
<comment type="pathway">
    <text evidence="6">Metabolic intermediate biosynthesis; acetyl-CoA biosynthesis; acetyl-CoA from acetate: step 1/2.</text>
</comment>
<feature type="binding site" evidence="6">
    <location>
        <begin position="329"/>
        <end position="333"/>
    </location>
    <ligand>
        <name>ATP</name>
        <dbReference type="ChEBI" id="CHEBI:30616"/>
    </ligand>
</feature>
<name>A0A1H2VP68_9BACI</name>
<keyword evidence="6" id="KW-0479">Metal-binding</keyword>
<dbReference type="InterPro" id="IPR004372">
    <property type="entry name" value="Ac/propionate_kinase"/>
</dbReference>
<feature type="binding site" evidence="6">
    <location>
        <position position="89"/>
    </location>
    <ligand>
        <name>substrate</name>
    </ligand>
</feature>
<dbReference type="CDD" id="cd24010">
    <property type="entry name" value="ASKHA_NBD_AcK_PK"/>
    <property type="match status" value="1"/>
</dbReference>
<keyword evidence="3 6" id="KW-0547">Nucleotide-binding</keyword>
<dbReference type="PROSITE" id="PS01075">
    <property type="entry name" value="ACETATE_KINASE_1"/>
    <property type="match status" value="1"/>
</dbReference>
<comment type="cofactor">
    <cofactor evidence="6">
        <name>Mg(2+)</name>
        <dbReference type="ChEBI" id="CHEBI:18420"/>
    </cofactor>
    <cofactor evidence="6">
        <name>Mn(2+)</name>
        <dbReference type="ChEBI" id="CHEBI:29035"/>
    </cofactor>
    <text evidence="6">Mg(2+). Can also accept Mn(2+).</text>
</comment>
<gene>
    <name evidence="6" type="primary">ackA</name>
    <name evidence="8" type="ORF">SAMN05421781_2181</name>
</gene>
<dbReference type="GO" id="GO:0000287">
    <property type="term" value="F:magnesium ion binding"/>
    <property type="evidence" value="ECO:0007669"/>
    <property type="project" value="UniProtKB-UniRule"/>
</dbReference>
<keyword evidence="6" id="KW-0963">Cytoplasm</keyword>
<feature type="active site" description="Proton donor/acceptor" evidence="6">
    <location>
        <position position="146"/>
    </location>
</feature>
<keyword evidence="6" id="KW-0460">Magnesium</keyword>
<dbReference type="InterPro" id="IPR000890">
    <property type="entry name" value="Aliphatic_acid_kin_short-chain"/>
</dbReference>
<dbReference type="RefSeq" id="WP_091614879.1">
    <property type="nucleotide sequence ID" value="NZ_FNNC01000004.1"/>
</dbReference>
<feature type="binding site" evidence="6">
    <location>
        <position position="15"/>
    </location>
    <ligand>
        <name>ATP</name>
        <dbReference type="ChEBI" id="CHEBI:30616"/>
    </ligand>
</feature>
<proteinExistence type="inferred from homology"/>
<evidence type="ECO:0000313" key="8">
    <source>
        <dbReference type="EMBL" id="SDW70125.1"/>
    </source>
</evidence>
<dbReference type="EMBL" id="FNNC01000004">
    <property type="protein sequence ID" value="SDW70125.1"/>
    <property type="molecule type" value="Genomic_DNA"/>
</dbReference>
<dbReference type="PANTHER" id="PTHR21060">
    <property type="entry name" value="ACETATE KINASE"/>
    <property type="match status" value="1"/>
</dbReference>
<protein>
    <recommendedName>
        <fullName evidence="6">Acetate kinase</fullName>
        <ecNumber evidence="6">2.7.2.1</ecNumber>
    </recommendedName>
    <alternativeName>
        <fullName evidence="6">Acetokinase</fullName>
    </alternativeName>
</protein>
<dbReference type="STRING" id="1122204.SAMN05421781_2181"/>
<dbReference type="GO" id="GO:0008776">
    <property type="term" value="F:acetate kinase activity"/>
    <property type="evidence" value="ECO:0007669"/>
    <property type="project" value="UniProtKB-UniRule"/>
</dbReference>
<dbReference type="Proteomes" id="UP000199488">
    <property type="component" value="Unassembled WGS sequence"/>
</dbReference>
<feature type="binding site" evidence="6">
    <location>
        <position position="8"/>
    </location>
    <ligand>
        <name>Mg(2+)</name>
        <dbReference type="ChEBI" id="CHEBI:18420"/>
    </ligand>
</feature>
<evidence type="ECO:0000256" key="2">
    <source>
        <dbReference type="ARBA" id="ARBA00022679"/>
    </source>
</evidence>
<dbReference type="NCBIfam" id="TIGR00016">
    <property type="entry name" value="ackA"/>
    <property type="match status" value="1"/>
</dbReference>
<dbReference type="PRINTS" id="PR00471">
    <property type="entry name" value="ACETATEKNASE"/>
</dbReference>
<dbReference type="OrthoDB" id="9802453at2"/>
<organism evidence="8 9">
    <name type="scientific">Marinococcus luteus</name>
    <dbReference type="NCBI Taxonomy" id="1122204"/>
    <lineage>
        <taxon>Bacteria</taxon>
        <taxon>Bacillati</taxon>
        <taxon>Bacillota</taxon>
        <taxon>Bacilli</taxon>
        <taxon>Bacillales</taxon>
        <taxon>Bacillaceae</taxon>
        <taxon>Marinococcus</taxon>
    </lineage>
</organism>
<dbReference type="AlphaFoldDB" id="A0A1H2VP68"/>
<evidence type="ECO:0000256" key="7">
    <source>
        <dbReference type="RuleBase" id="RU003835"/>
    </source>
</evidence>
<dbReference type="InterPro" id="IPR043129">
    <property type="entry name" value="ATPase_NBD"/>
</dbReference>
<evidence type="ECO:0000256" key="6">
    <source>
        <dbReference type="HAMAP-Rule" id="MF_00020"/>
    </source>
</evidence>
<feature type="binding site" evidence="6">
    <location>
        <begin position="206"/>
        <end position="210"/>
    </location>
    <ligand>
        <name>ATP</name>
        <dbReference type="ChEBI" id="CHEBI:30616"/>
    </ligand>
</feature>
<dbReference type="HAMAP" id="MF_00020">
    <property type="entry name" value="Acetate_kinase"/>
    <property type="match status" value="1"/>
</dbReference>
<accession>A0A1H2VP68</accession>
<dbReference type="PROSITE" id="PS01076">
    <property type="entry name" value="ACETATE_KINASE_2"/>
    <property type="match status" value="1"/>
</dbReference>
<evidence type="ECO:0000256" key="3">
    <source>
        <dbReference type="ARBA" id="ARBA00022741"/>
    </source>
</evidence>
<dbReference type="Gene3D" id="3.30.420.40">
    <property type="match status" value="2"/>
</dbReference>
<dbReference type="PANTHER" id="PTHR21060:SF15">
    <property type="entry name" value="ACETATE KINASE-RELATED"/>
    <property type="match status" value="1"/>
</dbReference>
<dbReference type="GO" id="GO:0005737">
    <property type="term" value="C:cytoplasm"/>
    <property type="evidence" value="ECO:0007669"/>
    <property type="project" value="UniProtKB-SubCell"/>
</dbReference>
<dbReference type="UniPathway" id="UPA00340">
    <property type="reaction ID" value="UER00458"/>
</dbReference>
<dbReference type="PIRSF" id="PIRSF000722">
    <property type="entry name" value="Acetate_prop_kin"/>
    <property type="match status" value="1"/>
</dbReference>
<evidence type="ECO:0000256" key="4">
    <source>
        <dbReference type="ARBA" id="ARBA00022777"/>
    </source>
</evidence>
<dbReference type="SUPFAM" id="SSF53067">
    <property type="entry name" value="Actin-like ATPase domain"/>
    <property type="match status" value="2"/>
</dbReference>
<evidence type="ECO:0000256" key="1">
    <source>
        <dbReference type="ARBA" id="ARBA00008748"/>
    </source>
</evidence>
<feature type="site" description="Transition state stabilizer" evidence="6">
    <location>
        <position position="178"/>
    </location>
</feature>
<comment type="similarity">
    <text evidence="1 6 7">Belongs to the acetokinase family.</text>
</comment>
<keyword evidence="5 6" id="KW-0067">ATP-binding</keyword>
<reference evidence="8 9" key="1">
    <citation type="submission" date="2016-10" db="EMBL/GenBank/DDBJ databases">
        <authorList>
            <person name="de Groot N.N."/>
        </authorList>
    </citation>
    <scope>NUCLEOTIDE SEQUENCE [LARGE SCALE GENOMIC DNA]</scope>
    <source>
        <strain evidence="8 9">DSM 23126</strain>
    </source>
</reference>
<feature type="site" description="Transition state stabilizer" evidence="6">
    <location>
        <position position="239"/>
    </location>
</feature>
<comment type="function">
    <text evidence="6">Catalyzes the formation of acetyl phosphate from acetate and ATP. Can also catalyze the reverse reaction.</text>
</comment>
<keyword evidence="2 6" id="KW-0808">Transferase</keyword>
<feature type="binding site" evidence="6">
    <location>
        <begin position="281"/>
        <end position="283"/>
    </location>
    <ligand>
        <name>ATP</name>
        <dbReference type="ChEBI" id="CHEBI:30616"/>
    </ligand>
</feature>
<dbReference type="Pfam" id="PF00871">
    <property type="entry name" value="Acetate_kinase"/>
    <property type="match status" value="1"/>
</dbReference>
<dbReference type="GO" id="GO:0006083">
    <property type="term" value="P:acetate metabolic process"/>
    <property type="evidence" value="ECO:0007669"/>
    <property type="project" value="TreeGrafter"/>
</dbReference>
<comment type="catalytic activity">
    <reaction evidence="6">
        <text>acetate + ATP = acetyl phosphate + ADP</text>
        <dbReference type="Rhea" id="RHEA:11352"/>
        <dbReference type="ChEBI" id="CHEBI:22191"/>
        <dbReference type="ChEBI" id="CHEBI:30089"/>
        <dbReference type="ChEBI" id="CHEBI:30616"/>
        <dbReference type="ChEBI" id="CHEBI:456216"/>
        <dbReference type="EC" id="2.7.2.1"/>
    </reaction>
</comment>
<evidence type="ECO:0000256" key="5">
    <source>
        <dbReference type="ARBA" id="ARBA00022840"/>
    </source>
</evidence>
<comment type="subunit">
    <text evidence="6">Homodimer.</text>
</comment>